<dbReference type="InterPro" id="IPR004638">
    <property type="entry name" value="EmrB-like"/>
</dbReference>
<protein>
    <submittedName>
        <fullName evidence="11">MFS transporter</fullName>
    </submittedName>
</protein>
<keyword evidence="3" id="KW-0813">Transport</keyword>
<feature type="transmembrane region" description="Helical" evidence="9">
    <location>
        <begin position="86"/>
        <end position="105"/>
    </location>
</feature>
<dbReference type="AlphaFoldDB" id="A0A365YBK1"/>
<evidence type="ECO:0000313" key="12">
    <source>
        <dbReference type="Proteomes" id="UP000252167"/>
    </source>
</evidence>
<evidence type="ECO:0000256" key="4">
    <source>
        <dbReference type="ARBA" id="ARBA00022475"/>
    </source>
</evidence>
<feature type="transmembrane region" description="Helical" evidence="9">
    <location>
        <begin position="313"/>
        <end position="334"/>
    </location>
</feature>
<keyword evidence="4" id="KW-1003">Cell membrane</keyword>
<evidence type="ECO:0000256" key="1">
    <source>
        <dbReference type="ARBA" id="ARBA00004651"/>
    </source>
</evidence>
<dbReference type="InterPro" id="IPR020846">
    <property type="entry name" value="MFS_dom"/>
</dbReference>
<dbReference type="GO" id="GO:0022857">
    <property type="term" value="F:transmembrane transporter activity"/>
    <property type="evidence" value="ECO:0007669"/>
    <property type="project" value="InterPro"/>
</dbReference>
<feature type="transmembrane region" description="Helical" evidence="9">
    <location>
        <begin position="172"/>
        <end position="194"/>
    </location>
</feature>
<evidence type="ECO:0000259" key="10">
    <source>
        <dbReference type="PROSITE" id="PS50850"/>
    </source>
</evidence>
<dbReference type="PROSITE" id="PS50850">
    <property type="entry name" value="MFS"/>
    <property type="match status" value="1"/>
</dbReference>
<dbReference type="PANTHER" id="PTHR23501">
    <property type="entry name" value="MAJOR FACILITATOR SUPERFAMILY"/>
    <property type="match status" value="1"/>
</dbReference>
<proteinExistence type="inferred from homology"/>
<evidence type="ECO:0000256" key="2">
    <source>
        <dbReference type="ARBA" id="ARBA00007520"/>
    </source>
</evidence>
<evidence type="ECO:0000313" key="11">
    <source>
        <dbReference type="EMBL" id="RBM00075.1"/>
    </source>
</evidence>
<dbReference type="PANTHER" id="PTHR23501:SF197">
    <property type="entry name" value="COMD"/>
    <property type="match status" value="1"/>
</dbReference>
<organism evidence="11 12">
    <name type="scientific">Glutamicibacter soli</name>
    <dbReference type="NCBI Taxonomy" id="453836"/>
    <lineage>
        <taxon>Bacteria</taxon>
        <taxon>Bacillati</taxon>
        <taxon>Actinomycetota</taxon>
        <taxon>Actinomycetes</taxon>
        <taxon>Micrococcales</taxon>
        <taxon>Micrococcaceae</taxon>
        <taxon>Glutamicibacter</taxon>
    </lineage>
</organism>
<dbReference type="SUPFAM" id="SSF103473">
    <property type="entry name" value="MFS general substrate transporter"/>
    <property type="match status" value="1"/>
</dbReference>
<evidence type="ECO:0000256" key="8">
    <source>
        <dbReference type="SAM" id="MobiDB-lite"/>
    </source>
</evidence>
<dbReference type="EMBL" id="POAF01000006">
    <property type="protein sequence ID" value="RBM00075.1"/>
    <property type="molecule type" value="Genomic_DNA"/>
</dbReference>
<dbReference type="PRINTS" id="PR01036">
    <property type="entry name" value="TCRTETB"/>
</dbReference>
<reference evidence="11 12" key="1">
    <citation type="submission" date="2018-01" db="EMBL/GenBank/DDBJ databases">
        <title>Glutamicibacter soli strain NHPC-3 Whole genome sequence and assembly.</title>
        <authorList>
            <person name="Choudhury P."/>
            <person name="Gupta D."/>
            <person name="Sengupta K."/>
            <person name="Jawed A."/>
            <person name="Sultana N."/>
            <person name="Saha P."/>
        </authorList>
    </citation>
    <scope>NUCLEOTIDE SEQUENCE [LARGE SCALE GENOMIC DNA]</scope>
    <source>
        <strain evidence="11 12">NHPC-3</strain>
    </source>
</reference>
<name>A0A365YBK1_9MICC</name>
<dbReference type="Gene3D" id="1.20.1250.20">
    <property type="entry name" value="MFS general substrate transporter like domains"/>
    <property type="match status" value="1"/>
</dbReference>
<dbReference type="Gene3D" id="1.20.1720.10">
    <property type="entry name" value="Multidrug resistance protein D"/>
    <property type="match status" value="1"/>
</dbReference>
<evidence type="ECO:0000256" key="5">
    <source>
        <dbReference type="ARBA" id="ARBA00022692"/>
    </source>
</evidence>
<evidence type="ECO:0000256" key="7">
    <source>
        <dbReference type="ARBA" id="ARBA00023136"/>
    </source>
</evidence>
<dbReference type="GO" id="GO:0005886">
    <property type="term" value="C:plasma membrane"/>
    <property type="evidence" value="ECO:0007669"/>
    <property type="project" value="UniProtKB-SubCell"/>
</dbReference>
<feature type="transmembrane region" description="Helical" evidence="9">
    <location>
        <begin position="341"/>
        <end position="360"/>
    </location>
</feature>
<feature type="transmembrane region" description="Helical" evidence="9">
    <location>
        <begin position="111"/>
        <end position="132"/>
    </location>
</feature>
<keyword evidence="6 9" id="KW-1133">Transmembrane helix</keyword>
<comment type="caution">
    <text evidence="11">The sequence shown here is derived from an EMBL/GenBank/DDBJ whole genome shotgun (WGS) entry which is preliminary data.</text>
</comment>
<dbReference type="RefSeq" id="WP_113607612.1">
    <property type="nucleotide sequence ID" value="NZ_POAF01000006.1"/>
</dbReference>
<comment type="subcellular location">
    <subcellularLocation>
        <location evidence="1">Cell membrane</location>
        <topology evidence="1">Multi-pass membrane protein</topology>
    </subcellularLocation>
</comment>
<feature type="transmembrane region" description="Helical" evidence="9">
    <location>
        <begin position="277"/>
        <end position="301"/>
    </location>
</feature>
<feature type="transmembrane region" description="Helical" evidence="9">
    <location>
        <begin position="239"/>
        <end position="256"/>
    </location>
</feature>
<dbReference type="Pfam" id="PF07690">
    <property type="entry name" value="MFS_1"/>
    <property type="match status" value="1"/>
</dbReference>
<feature type="transmembrane region" description="Helical" evidence="9">
    <location>
        <begin position="486"/>
        <end position="507"/>
    </location>
</feature>
<evidence type="ECO:0000256" key="9">
    <source>
        <dbReference type="SAM" id="Phobius"/>
    </source>
</evidence>
<evidence type="ECO:0000256" key="3">
    <source>
        <dbReference type="ARBA" id="ARBA00022448"/>
    </source>
</evidence>
<feature type="transmembrane region" description="Helical" evidence="9">
    <location>
        <begin position="144"/>
        <end position="166"/>
    </location>
</feature>
<gene>
    <name evidence="11" type="ORF">C1H84_13170</name>
</gene>
<keyword evidence="7 9" id="KW-0472">Membrane</keyword>
<feature type="domain" description="Major facilitator superfamily (MFS) profile" evidence="10">
    <location>
        <begin position="20"/>
        <end position="511"/>
    </location>
</feature>
<dbReference type="Proteomes" id="UP000252167">
    <property type="component" value="Unassembled WGS sequence"/>
</dbReference>
<feature type="transmembrane region" description="Helical" evidence="9">
    <location>
        <begin position="366"/>
        <end position="389"/>
    </location>
</feature>
<comment type="similarity">
    <text evidence="2">Belongs to the major facilitator superfamily. TCR/Tet family.</text>
</comment>
<sequence length="572" mass="59540">MTATAPVAQPKMSHREIMQSLTGLLMGMFVSILAGTVVSSSLPVIVSDLDGGQTAFTWVVTATLLATTISTPIWGKLADLGNRKLLLQLALAMFVLASAAAGFAQNTEFLIAMRVVQGLAGGGMGALSQIVMADILSPRERGKYMGLFGAVMAVGTVGGPLIGGFITDTINWRWNFFVALPFAVVAILLIQRTLHLPAFAKRKVKIDYLGIMLLSSGVALLLIWMSMGGSQFGWNSTTSYLMAGGSVVLLALFVLTEFKAAEPLLNLGLFKNRTFTFAVIASLAIGVSMFGTSVFLSQYMIMARGATATQAGLMTFPMMAGLLVISTIAGALITRFGKWKAFVVTGSILQVVGLFLLGTIHYDTNFVLVGVYMFILGAGVGLVMQNMVLVVQNAVPVNELGVASSAVNFFRTLGGTAGTAGLGALLAINIPNMIADRQSDLAKAMATLGDKAAEVSAQLASGSLPSISTLPEPVRVIFESVYGDGVAALFAVAAPISLITVVAVCLLPNQKLRTQTAVERHQEGEGQAPASAPAVDGAKGLEAQRAEGTLLTEAPATADGDNEKKPGSPAGA</sequence>
<feature type="transmembrane region" description="Helical" evidence="9">
    <location>
        <begin position="206"/>
        <end position="227"/>
    </location>
</feature>
<evidence type="ECO:0000256" key="6">
    <source>
        <dbReference type="ARBA" id="ARBA00022989"/>
    </source>
</evidence>
<dbReference type="NCBIfam" id="TIGR00711">
    <property type="entry name" value="efflux_EmrB"/>
    <property type="match status" value="1"/>
</dbReference>
<feature type="transmembrane region" description="Helical" evidence="9">
    <location>
        <begin position="55"/>
        <end position="74"/>
    </location>
</feature>
<keyword evidence="5 9" id="KW-0812">Transmembrane</keyword>
<keyword evidence="12" id="KW-1185">Reference proteome</keyword>
<feature type="region of interest" description="Disordered" evidence="8">
    <location>
        <begin position="517"/>
        <end position="572"/>
    </location>
</feature>
<accession>A0A365YBK1</accession>
<dbReference type="InterPro" id="IPR011701">
    <property type="entry name" value="MFS"/>
</dbReference>
<feature type="transmembrane region" description="Helical" evidence="9">
    <location>
        <begin position="409"/>
        <end position="430"/>
    </location>
</feature>
<dbReference type="FunFam" id="1.20.1720.10:FF:000004">
    <property type="entry name" value="EmrB/QacA family drug resistance transporter"/>
    <property type="match status" value="1"/>
</dbReference>
<dbReference type="InterPro" id="IPR036259">
    <property type="entry name" value="MFS_trans_sf"/>
</dbReference>
<feature type="transmembrane region" description="Helical" evidence="9">
    <location>
        <begin position="21"/>
        <end position="43"/>
    </location>
</feature>